<reference evidence="1" key="1">
    <citation type="submission" date="2021-03" db="EMBL/GenBank/DDBJ databases">
        <authorList>
            <person name="Tagirdzhanova G."/>
        </authorList>
    </citation>
    <scope>NUCLEOTIDE SEQUENCE</scope>
</reference>
<dbReference type="EMBL" id="CAJPDT010000070">
    <property type="protein sequence ID" value="CAF9933421.1"/>
    <property type="molecule type" value="Genomic_DNA"/>
</dbReference>
<protein>
    <submittedName>
        <fullName evidence="1">Uncharacterized protein</fullName>
    </submittedName>
</protein>
<accession>A0A8H3FZC0</accession>
<gene>
    <name evidence="1" type="ORF">IMSHALPRED_009351</name>
</gene>
<comment type="caution">
    <text evidence="1">The sequence shown here is derived from an EMBL/GenBank/DDBJ whole genome shotgun (WGS) entry which is preliminary data.</text>
</comment>
<sequence length="769" mass="81656">MAEYTDECPAQAPIFTAGTCVSSSYVIQTPACGSESPIMLSYSGMSAINTDFATSSNIPVTGFPSSTPAPASTASNVALVTPSSGSSSSFMAQQVTSSGITSTVVSSQQSPSSSTSPKSMQTVHASAVLIDLALTLSSVPGFARNSSLILSVERTSIVGFKCATIASVRHTDNISVKRAIITSIKRSINISVKCAIITSVSRIIIVNDDGTSIVNDKQKISTLQTSVVAMSIPSASASTAAGNYTLARCTAPILADLTVPFIEKCAFADCQGVKANALAQWQAYPTDGDLSFLDIVGASLGPVGDAGWYCAAQYEDTCSSSAVCTDVTWGTERVYDWPGAWLLALEIDAFTQFYRTIFEGFDYNFGITTPLAGEFCLTFAPVTETSTLWTKIFIALAGAFGGQILGIILRKTLLLAAERWALANPELITQSKLFASNLAIAGGNMGVNLDVPPTEINVETPVQAILSSYQEGVTLAIGAYVNDTFSGIYNKSSNGTEGIANFDRQFGTGVWADPWVLSNLANTQFNTDILTVFFGMTLTSAWLLRGYAPVLIYNEQECNANLTDLGIADPFTTSNSKYSGIMSEATSQSGRVCYDNVVFWLADWTGGWTRESTPDVDGKPSGMKWEYTPSFIELSGISTLNASTPTWGNLSIYDIVTRYVSPVLYEGSSCPRITAILIKLCSLISSWTGYKAANYTQPYGAVPLLEGLVVSGDADVDWGPSILTPGAVNLTICPLSSLNPYRFENVAPDDPTNSKWALNPCGFDPNATS</sequence>
<evidence type="ECO:0000313" key="1">
    <source>
        <dbReference type="EMBL" id="CAF9933421.1"/>
    </source>
</evidence>
<keyword evidence="2" id="KW-1185">Reference proteome</keyword>
<organism evidence="1 2">
    <name type="scientific">Imshaugia aleurites</name>
    <dbReference type="NCBI Taxonomy" id="172621"/>
    <lineage>
        <taxon>Eukaryota</taxon>
        <taxon>Fungi</taxon>
        <taxon>Dikarya</taxon>
        <taxon>Ascomycota</taxon>
        <taxon>Pezizomycotina</taxon>
        <taxon>Lecanoromycetes</taxon>
        <taxon>OSLEUM clade</taxon>
        <taxon>Lecanoromycetidae</taxon>
        <taxon>Lecanorales</taxon>
        <taxon>Lecanorineae</taxon>
        <taxon>Parmeliaceae</taxon>
        <taxon>Imshaugia</taxon>
    </lineage>
</organism>
<dbReference type="AlphaFoldDB" id="A0A8H3FZC0"/>
<name>A0A8H3FZC0_9LECA</name>
<dbReference type="OrthoDB" id="3522618at2759"/>
<evidence type="ECO:0000313" key="2">
    <source>
        <dbReference type="Proteomes" id="UP000664534"/>
    </source>
</evidence>
<proteinExistence type="predicted"/>
<dbReference type="Proteomes" id="UP000664534">
    <property type="component" value="Unassembled WGS sequence"/>
</dbReference>